<dbReference type="RefSeq" id="WP_281269247.1">
    <property type="nucleotide sequence ID" value="NZ_BAABQN010000006.1"/>
</dbReference>
<keyword evidence="1" id="KW-0812">Transmembrane</keyword>
<feature type="transmembrane region" description="Helical" evidence="1">
    <location>
        <begin position="12"/>
        <end position="31"/>
    </location>
</feature>
<name>A0A366DYY0_9BACI</name>
<keyword evidence="1" id="KW-0472">Membrane</keyword>
<comment type="caution">
    <text evidence="2">The sequence shown here is derived from an EMBL/GenBank/DDBJ whole genome shotgun (WGS) entry which is preliminary data.</text>
</comment>
<dbReference type="EMBL" id="QNRI01000009">
    <property type="protein sequence ID" value="RBO95272.1"/>
    <property type="molecule type" value="Genomic_DNA"/>
</dbReference>
<sequence length="41" mass="4501">MSKDKQKLSYPKIFTIVSLFILALIDVSLKIGHGKLGGIKV</sequence>
<accession>A0A366DYY0</accession>
<dbReference type="AlphaFoldDB" id="A0A366DYY0"/>
<evidence type="ECO:0000313" key="2">
    <source>
        <dbReference type="EMBL" id="RBO95272.1"/>
    </source>
</evidence>
<organism evidence="2 3">
    <name type="scientific">Paraliobacillus ryukyuensis</name>
    <dbReference type="NCBI Taxonomy" id="200904"/>
    <lineage>
        <taxon>Bacteria</taxon>
        <taxon>Bacillati</taxon>
        <taxon>Bacillota</taxon>
        <taxon>Bacilli</taxon>
        <taxon>Bacillales</taxon>
        <taxon>Bacillaceae</taxon>
        <taxon>Paraliobacillus</taxon>
    </lineage>
</organism>
<protein>
    <submittedName>
        <fullName evidence="2">Uncharacterized protein</fullName>
    </submittedName>
</protein>
<proteinExistence type="predicted"/>
<evidence type="ECO:0000256" key="1">
    <source>
        <dbReference type="SAM" id="Phobius"/>
    </source>
</evidence>
<reference evidence="2 3" key="1">
    <citation type="submission" date="2018-06" db="EMBL/GenBank/DDBJ databases">
        <title>Genomic Encyclopedia of Type Strains, Phase IV (KMG-IV): sequencing the most valuable type-strain genomes for metagenomic binning, comparative biology and taxonomic classification.</title>
        <authorList>
            <person name="Goeker M."/>
        </authorList>
    </citation>
    <scope>NUCLEOTIDE SEQUENCE [LARGE SCALE GENOMIC DNA]</scope>
    <source>
        <strain evidence="2 3">DSM 15140</strain>
    </source>
</reference>
<keyword evidence="1" id="KW-1133">Transmembrane helix</keyword>
<keyword evidence="3" id="KW-1185">Reference proteome</keyword>
<dbReference type="Proteomes" id="UP000252254">
    <property type="component" value="Unassembled WGS sequence"/>
</dbReference>
<gene>
    <name evidence="2" type="ORF">DES48_109109</name>
</gene>
<evidence type="ECO:0000313" key="3">
    <source>
        <dbReference type="Proteomes" id="UP000252254"/>
    </source>
</evidence>